<proteinExistence type="predicted"/>
<organism evidence="1 2">
    <name type="scientific">Xenoophorus captivus</name>
    <dbReference type="NCBI Taxonomy" id="1517983"/>
    <lineage>
        <taxon>Eukaryota</taxon>
        <taxon>Metazoa</taxon>
        <taxon>Chordata</taxon>
        <taxon>Craniata</taxon>
        <taxon>Vertebrata</taxon>
        <taxon>Euteleostomi</taxon>
        <taxon>Actinopterygii</taxon>
        <taxon>Neopterygii</taxon>
        <taxon>Teleostei</taxon>
        <taxon>Neoteleostei</taxon>
        <taxon>Acanthomorphata</taxon>
        <taxon>Ovalentaria</taxon>
        <taxon>Atherinomorphae</taxon>
        <taxon>Cyprinodontiformes</taxon>
        <taxon>Goodeidae</taxon>
        <taxon>Xenoophorus</taxon>
    </lineage>
</organism>
<gene>
    <name evidence="1" type="ORF">XENOCAPTIV_027057</name>
</gene>
<dbReference type="EMBL" id="JAHRIN010048919">
    <property type="protein sequence ID" value="MEQ2208147.1"/>
    <property type="molecule type" value="Genomic_DNA"/>
</dbReference>
<evidence type="ECO:0000313" key="1">
    <source>
        <dbReference type="EMBL" id="MEQ2208147.1"/>
    </source>
</evidence>
<protein>
    <submittedName>
        <fullName evidence="1">Uncharacterized protein</fullName>
    </submittedName>
</protein>
<evidence type="ECO:0000313" key="2">
    <source>
        <dbReference type="Proteomes" id="UP001434883"/>
    </source>
</evidence>
<name>A0ABV0RL15_9TELE</name>
<accession>A0ABV0RL15</accession>
<comment type="caution">
    <text evidence="1">The sequence shown here is derived from an EMBL/GenBank/DDBJ whole genome shotgun (WGS) entry which is preliminary data.</text>
</comment>
<keyword evidence="2" id="KW-1185">Reference proteome</keyword>
<sequence>MAVKALISDLIWQIAEKSGQSYPKEQCDVICEHLFLKLWAQVEDRLSSLSPEIKSLDKLIFRDHCKKWDKLENLLNYLGQPLIDKTSLSCIKNRLLNQSKMLGLVKNLFNEIQTLLKDSPPLHCFTLCCR</sequence>
<dbReference type="Proteomes" id="UP001434883">
    <property type="component" value="Unassembled WGS sequence"/>
</dbReference>
<reference evidence="1 2" key="1">
    <citation type="submission" date="2021-06" db="EMBL/GenBank/DDBJ databases">
        <authorList>
            <person name="Palmer J.M."/>
        </authorList>
    </citation>
    <scope>NUCLEOTIDE SEQUENCE [LARGE SCALE GENOMIC DNA]</scope>
    <source>
        <strain evidence="1 2">XC_2019</strain>
        <tissue evidence="1">Muscle</tissue>
    </source>
</reference>